<evidence type="ECO:0000256" key="4">
    <source>
        <dbReference type="ARBA" id="ARBA00022989"/>
    </source>
</evidence>
<feature type="transmembrane region" description="Helical" evidence="7">
    <location>
        <begin position="321"/>
        <end position="340"/>
    </location>
</feature>
<dbReference type="InterPro" id="IPR036259">
    <property type="entry name" value="MFS_trans_sf"/>
</dbReference>
<reference evidence="9 11" key="3">
    <citation type="journal article" date="2015" name="BMC Genomics">
        <title>The completed genome sequence of the pathogenic ascomycete fungus Fusarium graminearum.</title>
        <authorList>
            <person name="King R."/>
            <person name="Urban M."/>
            <person name="Hammond-Kosack M.C."/>
            <person name="Hassani-Pak K."/>
            <person name="Hammond-Kosack K.E."/>
        </authorList>
    </citation>
    <scope>NUCLEOTIDE SEQUENCE [LARGE SCALE GENOMIC DNA]</scope>
    <source>
        <strain evidence="11">ATCC MYA-4620 / CBS 123657 / FGSC 9075 / NRRL 31084 / PH-1</strain>
        <strain evidence="9">PH-1</strain>
    </source>
</reference>
<evidence type="ECO:0000256" key="6">
    <source>
        <dbReference type="ARBA" id="ARBA00023180"/>
    </source>
</evidence>
<feature type="transmembrane region" description="Helical" evidence="7">
    <location>
        <begin position="91"/>
        <end position="116"/>
    </location>
</feature>
<sequence length="592" mass="63737">MTQNLRGYANTCSNQIFESLPTGFKDTMTTTDLEQEPVWNKALSTPKEDETNSLPTEKLNSTADCEAAVHQDTADTRIQQGDDVYLHGPPLVLMTLSLMVGVLMISLDTSIIATAIPKITSKFDSLGDVAWYASAYLLTQLSAQPAFGKIYTFWNLKWVYLASSIIFEAGSILCAAAPSSPVFIIGRAIAGLGAAGVFCGAMIIISRIVEMRKRPLLLAIVASMYGISSVIGPSLGGVFTHSKQLTWRFCFWINLPLGALMAAIIVLYYPLSLGEAPNKDKPIKEKILGLGLRSSALLAGTLVCLFLALQNGGSVYPWSDSRVWGCLLGFGLLLVLFTYIQIRQGEAALIKPRISSQRSVFLGCMFAAFYQGAMTTQTYHLPFYFQAVKGVDPQVSGINILPHGVTTTVATLIAGSIITWLGYYVPFMWIGSAIFTTGAGLLYTIDQGTPLAQWFGFEVLAGAGFGMAIQIPVSAVQVVLSTTDIPLGTVLVIISQALGGSVGLSISQNVFQNSLRQRLKDISGIDVGAVIAVGGIDLEHIVPSEKLSYVRNAFRYGVSNAFIVSTSLAGAAFLASIGMERRKIKSKKDRRI</sequence>
<dbReference type="VEuPathDB" id="FungiDB:FGRAMPH1_01G13189"/>
<evidence type="ECO:0000256" key="2">
    <source>
        <dbReference type="ARBA" id="ARBA00022448"/>
    </source>
</evidence>
<feature type="transmembrane region" description="Helical" evidence="7">
    <location>
        <begin position="245"/>
        <end position="269"/>
    </location>
</feature>
<dbReference type="Pfam" id="PF07690">
    <property type="entry name" value="MFS_1"/>
    <property type="match status" value="1"/>
</dbReference>
<dbReference type="GO" id="GO:0022857">
    <property type="term" value="F:transmembrane transporter activity"/>
    <property type="evidence" value="ECO:0007669"/>
    <property type="project" value="InterPro"/>
</dbReference>
<keyword evidence="4 7" id="KW-1133">Transmembrane helix</keyword>
<gene>
    <name evidence="9" type="ORF">FGRAMPH1_01T13189</name>
</gene>
<dbReference type="eggNOG" id="KOG0254">
    <property type="taxonomic scope" value="Eukaryota"/>
</dbReference>
<keyword evidence="3 7" id="KW-0812">Transmembrane</keyword>
<feature type="transmembrane region" description="Helical" evidence="7">
    <location>
        <begin position="158"/>
        <end position="178"/>
    </location>
</feature>
<reference evidence="10 11" key="2">
    <citation type="journal article" date="2010" name="Nature">
        <title>Comparative genomics reveals mobile pathogenicity chromosomes in Fusarium.</title>
        <authorList>
            <person name="Ma L.J."/>
            <person name="van der Does H.C."/>
            <person name="Borkovich K.A."/>
            <person name="Coleman J.J."/>
            <person name="Daboussi M.J."/>
            <person name="Di Pietro A."/>
            <person name="Dufresne M."/>
            <person name="Freitag M."/>
            <person name="Grabherr M."/>
            <person name="Henrissat B."/>
            <person name="Houterman P.M."/>
            <person name="Kang S."/>
            <person name="Shim W.B."/>
            <person name="Woloshuk C."/>
            <person name="Xie X."/>
            <person name="Xu J.R."/>
            <person name="Antoniw J."/>
            <person name="Baker S.E."/>
            <person name="Bluhm B.H."/>
            <person name="Breakspear A."/>
            <person name="Brown D.W."/>
            <person name="Butchko R.A."/>
            <person name="Chapman S."/>
            <person name="Coulson R."/>
            <person name="Coutinho P.M."/>
            <person name="Danchin E.G."/>
            <person name="Diener A."/>
            <person name="Gale L.R."/>
            <person name="Gardiner D.M."/>
            <person name="Goff S."/>
            <person name="Hammond-Kosack K.E."/>
            <person name="Hilburn K."/>
            <person name="Hua-Van A."/>
            <person name="Jonkers W."/>
            <person name="Kazan K."/>
            <person name="Kodira C.D."/>
            <person name="Koehrsen M."/>
            <person name="Kumar L."/>
            <person name="Lee Y.H."/>
            <person name="Li L."/>
            <person name="Manners J.M."/>
            <person name="Miranda-Saavedra D."/>
            <person name="Mukherjee M."/>
            <person name="Park G."/>
            <person name="Park J."/>
            <person name="Park S.Y."/>
            <person name="Proctor R.H."/>
            <person name="Regev A."/>
            <person name="Ruiz-Roldan M.C."/>
            <person name="Sain D."/>
            <person name="Sakthikumar S."/>
            <person name="Sykes S."/>
            <person name="Schwartz D.C."/>
            <person name="Turgeon B.G."/>
            <person name="Wapinski I."/>
            <person name="Yoder O."/>
            <person name="Young S."/>
            <person name="Zeng Q."/>
            <person name="Zhou S."/>
            <person name="Galagan J."/>
            <person name="Cuomo C.A."/>
            <person name="Kistler H.C."/>
            <person name="Rep M."/>
        </authorList>
    </citation>
    <scope>GENOME REANNOTATION</scope>
    <source>
        <strain evidence="11">ATCC MYA-4620 / CBS 123657 / FGSC 9075 / NRRL 31084 / PH-1</strain>
        <strain evidence="10">PH-1 / ATCC MYA-4620 / FGSC 9075 / NRRL 31084</strain>
    </source>
</reference>
<evidence type="ECO:0000313" key="11">
    <source>
        <dbReference type="Proteomes" id="UP000070720"/>
    </source>
</evidence>
<name>A0A098DHJ2_GIBZE</name>
<evidence type="ECO:0000313" key="9">
    <source>
        <dbReference type="EMBL" id="CEF78398.1"/>
    </source>
</evidence>
<feature type="transmembrane region" description="Helical" evidence="7">
    <location>
        <begin position="290"/>
        <end position="309"/>
    </location>
</feature>
<protein>
    <submittedName>
        <fullName evidence="9">Chromosome 2, complete genome</fullName>
    </submittedName>
</protein>
<organism evidence="9 11">
    <name type="scientific">Gibberella zeae (strain ATCC MYA-4620 / CBS 123657 / FGSC 9075 / NRRL 31084 / PH-1)</name>
    <name type="common">Wheat head blight fungus</name>
    <name type="synonym">Fusarium graminearum</name>
    <dbReference type="NCBI Taxonomy" id="229533"/>
    <lineage>
        <taxon>Eukaryota</taxon>
        <taxon>Fungi</taxon>
        <taxon>Dikarya</taxon>
        <taxon>Ascomycota</taxon>
        <taxon>Pezizomycotina</taxon>
        <taxon>Sordariomycetes</taxon>
        <taxon>Hypocreomycetidae</taxon>
        <taxon>Hypocreales</taxon>
        <taxon>Nectriaceae</taxon>
        <taxon>Fusarium</taxon>
    </lineage>
</organism>
<dbReference type="PRINTS" id="PR01036">
    <property type="entry name" value="TCRTETB"/>
</dbReference>
<feature type="transmembrane region" description="Helical" evidence="7">
    <location>
        <begin position="553"/>
        <end position="578"/>
    </location>
</feature>
<feature type="transmembrane region" description="Helical" evidence="7">
    <location>
        <begin position="451"/>
        <end position="473"/>
    </location>
</feature>
<keyword evidence="11" id="KW-1185">Reference proteome</keyword>
<feature type="transmembrane region" description="Helical" evidence="7">
    <location>
        <begin position="184"/>
        <end position="204"/>
    </location>
</feature>
<comment type="subcellular location">
    <subcellularLocation>
        <location evidence="1">Membrane</location>
        <topology evidence="1">Multi-pass membrane protein</topology>
    </subcellularLocation>
</comment>
<dbReference type="InterPro" id="IPR020846">
    <property type="entry name" value="MFS_dom"/>
</dbReference>
<dbReference type="Proteomes" id="UP000070720">
    <property type="component" value="Chromosome 2"/>
</dbReference>
<dbReference type="FunCoup" id="A0A098DHJ2">
    <property type="interactions" value="61"/>
</dbReference>
<evidence type="ECO:0000313" key="10">
    <source>
        <dbReference type="EnsemblFungi" id="CEF78398"/>
    </source>
</evidence>
<evidence type="ECO:0000259" key="8">
    <source>
        <dbReference type="PROSITE" id="PS50850"/>
    </source>
</evidence>
<dbReference type="SUPFAM" id="SSF103473">
    <property type="entry name" value="MFS general substrate transporter"/>
    <property type="match status" value="1"/>
</dbReference>
<reference evidence="10" key="4">
    <citation type="submission" date="2017-01" db="UniProtKB">
        <authorList>
            <consortium name="EnsemblFungi"/>
        </authorList>
    </citation>
    <scope>IDENTIFICATION</scope>
    <source>
        <strain evidence="10">PH-1 / ATCC MYA-4620 / FGSC 9075 / NRRL 31084</strain>
    </source>
</reference>
<dbReference type="PANTHER" id="PTHR23501">
    <property type="entry name" value="MAJOR FACILITATOR SUPERFAMILY"/>
    <property type="match status" value="1"/>
</dbReference>
<accession>A0A0E0S4H3</accession>
<feature type="transmembrane region" description="Helical" evidence="7">
    <location>
        <begin position="485"/>
        <end position="506"/>
    </location>
</feature>
<dbReference type="PANTHER" id="PTHR23501:SF198">
    <property type="entry name" value="AZOLE RESISTANCE PROTEIN 1-RELATED"/>
    <property type="match status" value="1"/>
</dbReference>
<accession>A0A098DHJ2</accession>
<evidence type="ECO:0000256" key="7">
    <source>
        <dbReference type="SAM" id="Phobius"/>
    </source>
</evidence>
<dbReference type="PROSITE" id="PS50850">
    <property type="entry name" value="MFS"/>
    <property type="match status" value="1"/>
</dbReference>
<dbReference type="EMBL" id="HG970333">
    <property type="protein sequence ID" value="CEF78398.1"/>
    <property type="molecule type" value="Genomic_DNA"/>
</dbReference>
<dbReference type="InParanoid" id="A0A098DHJ2"/>
<feature type="transmembrane region" description="Helical" evidence="7">
    <location>
        <begin position="400"/>
        <end position="420"/>
    </location>
</feature>
<keyword evidence="5 7" id="KW-0472">Membrane</keyword>
<proteinExistence type="predicted"/>
<feature type="transmembrane region" description="Helical" evidence="7">
    <location>
        <begin position="427"/>
        <end position="445"/>
    </location>
</feature>
<evidence type="ECO:0000256" key="3">
    <source>
        <dbReference type="ARBA" id="ARBA00022692"/>
    </source>
</evidence>
<dbReference type="FunFam" id="1.20.1250.20:FF:000196">
    <property type="entry name" value="MFS toxin efflux pump (AflT)"/>
    <property type="match status" value="1"/>
</dbReference>
<evidence type="ECO:0000256" key="1">
    <source>
        <dbReference type="ARBA" id="ARBA00004141"/>
    </source>
</evidence>
<dbReference type="Gene3D" id="1.20.1250.20">
    <property type="entry name" value="MFS general substrate transporter like domains"/>
    <property type="match status" value="2"/>
</dbReference>
<dbReference type="CDD" id="cd17502">
    <property type="entry name" value="MFS_Azr1_MDR_like"/>
    <property type="match status" value="1"/>
</dbReference>
<reference evidence="10 11" key="1">
    <citation type="journal article" date="2007" name="Science">
        <title>The Fusarium graminearum genome reveals a link between localized polymorphism and pathogen specialization.</title>
        <authorList>
            <person name="Cuomo C.A."/>
            <person name="Gueldener U."/>
            <person name="Xu J.-R."/>
            <person name="Trail F."/>
            <person name="Turgeon B.G."/>
            <person name="Di Pietro A."/>
            <person name="Walton J.D."/>
            <person name="Ma L.-J."/>
            <person name="Baker S.E."/>
            <person name="Rep M."/>
            <person name="Adam G."/>
            <person name="Antoniw J."/>
            <person name="Baldwin T."/>
            <person name="Calvo S.E."/>
            <person name="Chang Y.-L."/>
            <person name="DeCaprio D."/>
            <person name="Gale L.R."/>
            <person name="Gnerre S."/>
            <person name="Goswami R.S."/>
            <person name="Hammond-Kosack K."/>
            <person name="Harris L.J."/>
            <person name="Hilburn K."/>
            <person name="Kennell J.C."/>
            <person name="Kroken S."/>
            <person name="Magnuson J.K."/>
            <person name="Mannhaupt G."/>
            <person name="Mauceli E.W."/>
            <person name="Mewes H.-W."/>
            <person name="Mitterbauer R."/>
            <person name="Muehlbauer G."/>
            <person name="Muensterkoetter M."/>
            <person name="Nelson D."/>
            <person name="O'Donnell K."/>
            <person name="Ouellet T."/>
            <person name="Qi W."/>
            <person name="Quesneville H."/>
            <person name="Roncero M.I.G."/>
            <person name="Seong K.-Y."/>
            <person name="Tetko I.V."/>
            <person name="Urban M."/>
            <person name="Waalwijk C."/>
            <person name="Ward T.J."/>
            <person name="Yao J."/>
            <person name="Birren B.W."/>
            <person name="Kistler H.C."/>
        </authorList>
    </citation>
    <scope>NUCLEOTIDE SEQUENCE [LARGE SCALE GENOMIC DNA]</scope>
    <source>
        <strain evidence="11">ATCC MYA-4620 / CBS 123657 / FGSC 9075 / NRRL 31084 / PH-1</strain>
        <strain evidence="10">PH-1 / ATCC MYA-4620 / FGSC 9075 / NRRL 31084</strain>
    </source>
</reference>
<dbReference type="GO" id="GO:0005886">
    <property type="term" value="C:plasma membrane"/>
    <property type="evidence" value="ECO:0007669"/>
    <property type="project" value="TreeGrafter"/>
</dbReference>
<dbReference type="InterPro" id="IPR011701">
    <property type="entry name" value="MFS"/>
</dbReference>
<feature type="transmembrane region" description="Helical" evidence="7">
    <location>
        <begin position="360"/>
        <end position="380"/>
    </location>
</feature>
<keyword evidence="6" id="KW-0325">Glycoprotein</keyword>
<feature type="domain" description="Major facilitator superfamily (MFS) profile" evidence="8">
    <location>
        <begin position="94"/>
        <end position="584"/>
    </location>
</feature>
<keyword evidence="2" id="KW-0813">Transport</keyword>
<feature type="transmembrane region" description="Helical" evidence="7">
    <location>
        <begin position="216"/>
        <end position="239"/>
    </location>
</feature>
<dbReference type="AlphaFoldDB" id="A0A098DHJ2"/>
<evidence type="ECO:0000256" key="5">
    <source>
        <dbReference type="ARBA" id="ARBA00023136"/>
    </source>
</evidence>
<dbReference type="EnsemblFungi" id="CEF78398">
    <property type="protein sequence ID" value="CEF78398"/>
    <property type="gene ID" value="FGRRES_16244"/>
</dbReference>